<reference evidence="3" key="1">
    <citation type="journal article" date="2013" name="Nat. Biotechnol.">
        <title>Chinese hamster genome sequenced from sorted chromosomes.</title>
        <authorList>
            <person name="Brinkrolf K."/>
            <person name="Rupp O."/>
            <person name="Laux H."/>
            <person name="Kollin F."/>
            <person name="Ernst W."/>
            <person name="Linke B."/>
            <person name="Kofler R."/>
            <person name="Romand S."/>
            <person name="Hesse F."/>
            <person name="Budach W.E."/>
            <person name="Galosy S."/>
            <person name="Muller D."/>
            <person name="Noll T."/>
            <person name="Wienberg J."/>
            <person name="Jostock T."/>
            <person name="Leonard M."/>
            <person name="Grillari J."/>
            <person name="Tauch A."/>
            <person name="Goesmann A."/>
            <person name="Helk B."/>
            <person name="Mott J.E."/>
            <person name="Puhler A."/>
            <person name="Borth N."/>
        </authorList>
    </citation>
    <scope>NUCLEOTIDE SEQUENCE [LARGE SCALE GENOMIC DNA]</scope>
    <source>
        <strain evidence="3">17A/GY</strain>
    </source>
</reference>
<feature type="region of interest" description="Disordered" evidence="1">
    <location>
        <begin position="34"/>
        <end position="72"/>
    </location>
</feature>
<evidence type="ECO:0000313" key="3">
    <source>
        <dbReference type="Proteomes" id="UP000030759"/>
    </source>
</evidence>
<dbReference type="Proteomes" id="UP000030759">
    <property type="component" value="Unassembled WGS sequence"/>
</dbReference>
<organism evidence="2 3">
    <name type="scientific">Cricetulus griseus</name>
    <name type="common">Chinese hamster</name>
    <name type="synonym">Cricetulus barabensis griseus</name>
    <dbReference type="NCBI Taxonomy" id="10029"/>
    <lineage>
        <taxon>Eukaryota</taxon>
        <taxon>Metazoa</taxon>
        <taxon>Chordata</taxon>
        <taxon>Craniata</taxon>
        <taxon>Vertebrata</taxon>
        <taxon>Euteleostomi</taxon>
        <taxon>Mammalia</taxon>
        <taxon>Eutheria</taxon>
        <taxon>Euarchontoglires</taxon>
        <taxon>Glires</taxon>
        <taxon>Rodentia</taxon>
        <taxon>Myomorpha</taxon>
        <taxon>Muroidea</taxon>
        <taxon>Cricetidae</taxon>
        <taxon>Cricetinae</taxon>
        <taxon>Cricetulus</taxon>
    </lineage>
</organism>
<accession>A0A061ICK1</accession>
<protein>
    <submittedName>
        <fullName evidence="2">Uncharacterized protein</fullName>
    </submittedName>
</protein>
<proteinExistence type="predicted"/>
<feature type="compositionally biased region" description="Low complexity" evidence="1">
    <location>
        <begin position="35"/>
        <end position="48"/>
    </location>
</feature>
<dbReference type="AlphaFoldDB" id="A0A061ICK1"/>
<evidence type="ECO:0000256" key="1">
    <source>
        <dbReference type="SAM" id="MobiDB-lite"/>
    </source>
</evidence>
<dbReference type="EMBL" id="KE670909">
    <property type="protein sequence ID" value="ERE80775.1"/>
    <property type="molecule type" value="Genomic_DNA"/>
</dbReference>
<gene>
    <name evidence="2" type="ORF">H671_3g8614</name>
</gene>
<evidence type="ECO:0000313" key="2">
    <source>
        <dbReference type="EMBL" id="ERE80775.1"/>
    </source>
</evidence>
<sequence length="96" mass="11237">MDAELALRFRFALWCHRSFHSLGWRLLRCWGPNGTTTTQQQQQQQQQQKSLYKGEKSGNRKPNRTLYPDDGISEDSHCVTVSSEVEAFYLARKFLK</sequence>
<name>A0A061ICK1_CRIGR</name>